<organism evidence="2 3">
    <name type="scientific">Pseudaquabacterium terrae</name>
    <dbReference type="NCBI Taxonomy" id="2732868"/>
    <lineage>
        <taxon>Bacteria</taxon>
        <taxon>Pseudomonadati</taxon>
        <taxon>Pseudomonadota</taxon>
        <taxon>Betaproteobacteria</taxon>
        <taxon>Burkholderiales</taxon>
        <taxon>Sphaerotilaceae</taxon>
        <taxon>Pseudaquabacterium</taxon>
    </lineage>
</organism>
<proteinExistence type="predicted"/>
<feature type="compositionally biased region" description="Basic and acidic residues" evidence="1">
    <location>
        <begin position="51"/>
        <end position="71"/>
    </location>
</feature>
<evidence type="ECO:0000313" key="2">
    <source>
        <dbReference type="EMBL" id="NRF68226.1"/>
    </source>
</evidence>
<dbReference type="RefSeq" id="WP_173123686.1">
    <property type="nucleotide sequence ID" value="NZ_JABRWJ010000004.1"/>
</dbReference>
<dbReference type="Proteomes" id="UP000737171">
    <property type="component" value="Unassembled WGS sequence"/>
</dbReference>
<gene>
    <name evidence="2" type="ORF">HLB44_14630</name>
</gene>
<name>A0ABX2EHY1_9BURK</name>
<feature type="region of interest" description="Disordered" evidence="1">
    <location>
        <begin position="1"/>
        <end position="84"/>
    </location>
</feature>
<evidence type="ECO:0000313" key="3">
    <source>
        <dbReference type="Proteomes" id="UP000737171"/>
    </source>
</evidence>
<feature type="compositionally biased region" description="Basic and acidic residues" evidence="1">
    <location>
        <begin position="14"/>
        <end position="35"/>
    </location>
</feature>
<dbReference type="EMBL" id="JABRWJ010000004">
    <property type="protein sequence ID" value="NRF68226.1"/>
    <property type="molecule type" value="Genomic_DNA"/>
</dbReference>
<reference evidence="2 3" key="1">
    <citation type="submission" date="2020-05" db="EMBL/GenBank/DDBJ databases">
        <title>Aquincola sp. isolate from soil.</title>
        <authorList>
            <person name="Han J."/>
            <person name="Kim D.-U."/>
        </authorList>
    </citation>
    <scope>NUCLEOTIDE SEQUENCE [LARGE SCALE GENOMIC DNA]</scope>
    <source>
        <strain evidence="2 3">S2</strain>
    </source>
</reference>
<keyword evidence="3" id="KW-1185">Reference proteome</keyword>
<protein>
    <submittedName>
        <fullName evidence="2">Uncharacterized protein</fullName>
    </submittedName>
</protein>
<sequence length="84" mass="8847">MTQANRPSGPGKPINERRDAAKEQEGKDEVGRTYDAETAEDPSADAIAADEAARSRARQAERSADQGKDRPGNSPGSKPARGGL</sequence>
<evidence type="ECO:0000256" key="1">
    <source>
        <dbReference type="SAM" id="MobiDB-lite"/>
    </source>
</evidence>
<accession>A0ABX2EHY1</accession>
<comment type="caution">
    <text evidence="2">The sequence shown here is derived from an EMBL/GenBank/DDBJ whole genome shotgun (WGS) entry which is preliminary data.</text>
</comment>